<organism evidence="3 4">
    <name type="scientific">Blattamonas nauphoetae</name>
    <dbReference type="NCBI Taxonomy" id="2049346"/>
    <lineage>
        <taxon>Eukaryota</taxon>
        <taxon>Metamonada</taxon>
        <taxon>Preaxostyla</taxon>
        <taxon>Oxymonadida</taxon>
        <taxon>Blattamonas</taxon>
    </lineage>
</organism>
<feature type="compositionally biased region" description="Polar residues" evidence="1">
    <location>
        <begin position="405"/>
        <end position="421"/>
    </location>
</feature>
<evidence type="ECO:0000313" key="4">
    <source>
        <dbReference type="Proteomes" id="UP001281761"/>
    </source>
</evidence>
<dbReference type="InterPro" id="IPR051942">
    <property type="entry name" value="DENN_domain_containing_2"/>
</dbReference>
<name>A0ABQ9YA64_9EUKA</name>
<dbReference type="PANTHER" id="PTHR15288">
    <property type="entry name" value="DENN DOMAIN-CONTAINING PROTEIN 2"/>
    <property type="match status" value="1"/>
</dbReference>
<dbReference type="InterPro" id="IPR037516">
    <property type="entry name" value="Tripartite_DENN"/>
</dbReference>
<evidence type="ECO:0000256" key="1">
    <source>
        <dbReference type="SAM" id="MobiDB-lite"/>
    </source>
</evidence>
<evidence type="ECO:0000313" key="3">
    <source>
        <dbReference type="EMBL" id="KAK2960599.1"/>
    </source>
</evidence>
<feature type="region of interest" description="Disordered" evidence="1">
    <location>
        <begin position="396"/>
        <end position="436"/>
    </location>
</feature>
<dbReference type="PROSITE" id="PS50211">
    <property type="entry name" value="DENN"/>
    <property type="match status" value="1"/>
</dbReference>
<evidence type="ECO:0000259" key="2">
    <source>
        <dbReference type="PROSITE" id="PS50211"/>
    </source>
</evidence>
<dbReference type="SMART" id="SM00799">
    <property type="entry name" value="DENN"/>
    <property type="match status" value="1"/>
</dbReference>
<feature type="compositionally biased region" description="Low complexity" evidence="1">
    <location>
        <begin position="489"/>
        <end position="503"/>
    </location>
</feature>
<dbReference type="EMBL" id="JARBJD010000022">
    <property type="protein sequence ID" value="KAK2960599.1"/>
    <property type="molecule type" value="Genomic_DNA"/>
</dbReference>
<dbReference type="Gene3D" id="3.40.50.11500">
    <property type="match status" value="1"/>
</dbReference>
<sequence>MADLLSLLQSRFLRSPQFKSDSSLTNSDYEHIFLPLLKCMVHPDPFPRPGHSFDLIIPNLDGPDSEPIQLSLVRPDETLGFSSQRNMRVLFDYFSADEIVELHLWIMLERGVLVLGHSLDDISTICECLVGILYPFEWKHVFVSILPYSMRDYIAAPMPFIMGTLHNNLERFSSTVGDICVCDISAKRILYPKESVDEIHNSLSTSPAPSTFWGSRSQTITKPTPPIEQRPTHAHVTSMRMLNTLFTTTPPFKANSFSAASRLTESLASLVKAETNLQTQTSASTFSVRVLHLFFAFHASLLNGYKASLRPNKLDLNLLVSMSTSDVEPFLRQFVETRMCVEFSDVLLNNQPSAVGKGPDVQIGQMSSLRSANKTTNVQILPPPSFVPRTQTNPLAAHRKEADPSSHQSNPFASPKQSVGSPKNRPSRSFSVSQRKDRSNVEVWVVTLLNFEIDAQLSKSSVGSKHKFEEVIQNERTQKKVPVIPPPTATIADTPSASPLAVVPKKRVPPPPPPRHFQSEQKQSRETSTTPSTDLSLLEVTAPSVSPSPSPFDDIPFTDDGLDPALTEAFHPTHMEDEMNPDLS</sequence>
<accession>A0ABQ9YA64</accession>
<reference evidence="3 4" key="1">
    <citation type="journal article" date="2022" name="bioRxiv">
        <title>Genomics of Preaxostyla Flagellates Illuminates Evolutionary Transitions and the Path Towards Mitochondrial Loss.</title>
        <authorList>
            <person name="Novak L.V.F."/>
            <person name="Treitli S.C."/>
            <person name="Pyrih J."/>
            <person name="Halakuc P."/>
            <person name="Pipaliya S.V."/>
            <person name="Vacek V."/>
            <person name="Brzon O."/>
            <person name="Soukal P."/>
            <person name="Eme L."/>
            <person name="Dacks J.B."/>
            <person name="Karnkowska A."/>
            <person name="Elias M."/>
            <person name="Hampl V."/>
        </authorList>
    </citation>
    <scope>NUCLEOTIDE SEQUENCE [LARGE SCALE GENOMIC DNA]</scope>
    <source>
        <strain evidence="3">NAU3</strain>
        <tissue evidence="3">Gut</tissue>
    </source>
</reference>
<dbReference type="Pfam" id="PF02141">
    <property type="entry name" value="DENN"/>
    <property type="match status" value="1"/>
</dbReference>
<dbReference type="PANTHER" id="PTHR15288:SF0">
    <property type="entry name" value="UDENN DOMAIN-CONTAINING PROTEIN"/>
    <property type="match status" value="1"/>
</dbReference>
<keyword evidence="4" id="KW-1185">Reference proteome</keyword>
<feature type="domain" description="UDENN" evidence="2">
    <location>
        <begin position="1"/>
        <end position="355"/>
    </location>
</feature>
<protein>
    <submittedName>
        <fullName evidence="3">DENN (AEX-3) domain containing protein</fullName>
    </submittedName>
</protein>
<feature type="region of interest" description="Disordered" evidence="1">
    <location>
        <begin position="483"/>
        <end position="584"/>
    </location>
</feature>
<comment type="caution">
    <text evidence="3">The sequence shown here is derived from an EMBL/GenBank/DDBJ whole genome shotgun (WGS) entry which is preliminary data.</text>
</comment>
<proteinExistence type="predicted"/>
<feature type="compositionally biased region" description="Low complexity" evidence="1">
    <location>
        <begin position="527"/>
        <end position="547"/>
    </location>
</feature>
<dbReference type="Proteomes" id="UP001281761">
    <property type="component" value="Unassembled WGS sequence"/>
</dbReference>
<dbReference type="InterPro" id="IPR001194">
    <property type="entry name" value="cDENN_dom"/>
</dbReference>
<dbReference type="InterPro" id="IPR043153">
    <property type="entry name" value="DENN_C"/>
</dbReference>
<gene>
    <name evidence="3" type="ORF">BLNAU_4497</name>
</gene>